<feature type="compositionally biased region" description="Low complexity" evidence="1">
    <location>
        <begin position="143"/>
        <end position="154"/>
    </location>
</feature>
<feature type="compositionally biased region" description="Basic and acidic residues" evidence="1">
    <location>
        <begin position="824"/>
        <end position="837"/>
    </location>
</feature>
<comment type="caution">
    <text evidence="3">The sequence shown here is derived from an EMBL/GenBank/DDBJ whole genome shotgun (WGS) entry which is preliminary data.</text>
</comment>
<dbReference type="Pfam" id="PF04146">
    <property type="entry name" value="YTH"/>
    <property type="match status" value="1"/>
</dbReference>
<evidence type="ECO:0000313" key="3">
    <source>
        <dbReference type="EMBL" id="KAG0254554.1"/>
    </source>
</evidence>
<dbReference type="InterPro" id="IPR007275">
    <property type="entry name" value="YTH_domain"/>
</dbReference>
<name>A0A9P6PY41_9FUNG</name>
<dbReference type="GO" id="GO:0000398">
    <property type="term" value="P:mRNA splicing, via spliceosome"/>
    <property type="evidence" value="ECO:0007669"/>
    <property type="project" value="TreeGrafter"/>
</dbReference>
<keyword evidence="4" id="KW-1185">Reference proteome</keyword>
<dbReference type="PANTHER" id="PTHR12357:SF3">
    <property type="entry name" value="YTH DOMAIN-CONTAINING PROTEIN 1"/>
    <property type="match status" value="1"/>
</dbReference>
<dbReference type="Proteomes" id="UP000726737">
    <property type="component" value="Unassembled WGS sequence"/>
</dbReference>
<feature type="domain" description="YTH" evidence="2">
    <location>
        <begin position="181"/>
        <end position="363"/>
    </location>
</feature>
<sequence>MVRQSLTLGNKAWDQLFQVPMLFRRDLGHARSGQPYHNPAGYKQPYINQGYPPDYQQVGYYPGSEGWRPAPIPALQKKPKELDKAMWVGNVLNDTTLAELQAIFETEPTEAEGDIQYDIPEHDLSDAQSRMEKMRLEASPIHDSSSSTGDGPSSLLEPGKHKDKGSSKKSRSSSSLGYAESRYFILKGLNEEDLKVSVQYGIWATQDHLVPTLNDAFANSKNVYLVFSANKSGEFFGYARMMDLISTEKEIALTTGKESEIWHPAFEAPLSPEMKAAMLEEIEQTSKEGRQITWEEASVIARASTTTKSWGIRFPIQWIHVLKVPFSKTSHLLNPLYENREIKVSKDGTEVDPVVGEQLLELFKKSDRNRRGRASVSGNGTRSNSEASESRRSSVTGEAANPAHQPTQRSTSSRRSSVLSMRSTGSGGGGDRRSSIDPSRTSGPYKQMHSPQHVLSPRGQFGGGDGNQIHPNTGSYRSSSRHNYYGGHGGHIAGSPQGVYPDHQAPFQEQHRPNWNYKSNYRGAGGYGSMPSGGPPMQGNYYQHDGRGTHRKGSGGGSGGGSGAGKYGVGYHPSHQNNSVGGGYDSYPFPSPNVPRRHPGPQQQQQYPPGYRSNGSPPSVDSSLSGPPIYKHTASGNTSGISGPQGTNDQNYGGSRGGPASGRHAPSNQPMPPHSNTYAGQVPPGGYHAPFPHPGYAMMPPYMGYPYVPGPIPFVHGTMAWHPAQGLPLPTGMIPGAGMVPSHGSSVPMMPGVTPEGPGMEGLVPLIGYDGVAYAYIPAEEAYHQAMYGYGYMPHDPHAAEQAEMDAANHASDDGQAEAGTGDQAEHGTEQGSDDNKASPQSLTGVEQGAGQKHDESSSTHSTTSAQSTSLSHGHSAAAKKESDKEDTNTPVII</sequence>
<organism evidence="3 4">
    <name type="scientific">Mortierella polycephala</name>
    <dbReference type="NCBI Taxonomy" id="41804"/>
    <lineage>
        <taxon>Eukaryota</taxon>
        <taxon>Fungi</taxon>
        <taxon>Fungi incertae sedis</taxon>
        <taxon>Mucoromycota</taxon>
        <taxon>Mortierellomycotina</taxon>
        <taxon>Mortierellomycetes</taxon>
        <taxon>Mortierellales</taxon>
        <taxon>Mortierellaceae</taxon>
        <taxon>Mortierella</taxon>
    </lineage>
</organism>
<dbReference type="PROSITE" id="PS50882">
    <property type="entry name" value="YTH"/>
    <property type="match status" value="1"/>
</dbReference>
<feature type="region of interest" description="Disordered" evidence="1">
    <location>
        <begin position="366"/>
        <end position="683"/>
    </location>
</feature>
<dbReference type="PANTHER" id="PTHR12357">
    <property type="entry name" value="YTH YT521-B HOMOLOGY DOMAIN-CONTAINING"/>
    <property type="match status" value="1"/>
</dbReference>
<feature type="compositionally biased region" description="Low complexity" evidence="1">
    <location>
        <begin position="859"/>
        <end position="872"/>
    </location>
</feature>
<feature type="compositionally biased region" description="Low complexity" evidence="1">
    <location>
        <begin position="529"/>
        <end position="539"/>
    </location>
</feature>
<feature type="compositionally biased region" description="Gly residues" evidence="1">
    <location>
        <begin position="554"/>
        <end position="568"/>
    </location>
</feature>
<dbReference type="CDD" id="cd21134">
    <property type="entry name" value="YTH"/>
    <property type="match status" value="1"/>
</dbReference>
<feature type="compositionally biased region" description="Low complexity" evidence="1">
    <location>
        <begin position="600"/>
        <end position="611"/>
    </location>
</feature>
<feature type="compositionally biased region" description="Polar residues" evidence="1">
    <location>
        <begin position="613"/>
        <end position="625"/>
    </location>
</feature>
<evidence type="ECO:0000313" key="4">
    <source>
        <dbReference type="Proteomes" id="UP000726737"/>
    </source>
</evidence>
<feature type="region of interest" description="Disordered" evidence="1">
    <location>
        <begin position="805"/>
        <end position="894"/>
    </location>
</feature>
<gene>
    <name evidence="3" type="ORF">BG011_005657</name>
</gene>
<dbReference type="Gene3D" id="3.10.590.10">
    <property type="entry name" value="ph1033 like domains"/>
    <property type="match status" value="1"/>
</dbReference>
<feature type="compositionally biased region" description="Polar residues" evidence="1">
    <location>
        <begin position="634"/>
        <end position="653"/>
    </location>
</feature>
<dbReference type="GO" id="GO:0000381">
    <property type="term" value="P:regulation of alternative mRNA splicing, via spliceosome"/>
    <property type="evidence" value="ECO:0007669"/>
    <property type="project" value="TreeGrafter"/>
</dbReference>
<accession>A0A9P6PY41</accession>
<protein>
    <recommendedName>
        <fullName evidence="2">YTH domain-containing protein</fullName>
    </recommendedName>
</protein>
<dbReference type="InterPro" id="IPR045168">
    <property type="entry name" value="YTH_prot"/>
</dbReference>
<feature type="compositionally biased region" description="Low complexity" evidence="1">
    <location>
        <begin position="409"/>
        <end position="424"/>
    </location>
</feature>
<evidence type="ECO:0000259" key="2">
    <source>
        <dbReference type="PROSITE" id="PS50882"/>
    </source>
</evidence>
<dbReference type="OrthoDB" id="306690at2759"/>
<proteinExistence type="predicted"/>
<reference evidence="3" key="1">
    <citation type="journal article" date="2020" name="Fungal Divers.">
        <title>Resolving the Mortierellaceae phylogeny through synthesis of multi-gene phylogenetics and phylogenomics.</title>
        <authorList>
            <person name="Vandepol N."/>
            <person name="Liber J."/>
            <person name="Desiro A."/>
            <person name="Na H."/>
            <person name="Kennedy M."/>
            <person name="Barry K."/>
            <person name="Grigoriev I.V."/>
            <person name="Miller A.N."/>
            <person name="O'Donnell K."/>
            <person name="Stajich J.E."/>
            <person name="Bonito G."/>
        </authorList>
    </citation>
    <scope>NUCLEOTIDE SEQUENCE</scope>
    <source>
        <strain evidence="3">KOD948</strain>
    </source>
</reference>
<feature type="compositionally biased region" description="Basic and acidic residues" evidence="1">
    <location>
        <begin position="879"/>
        <end position="888"/>
    </location>
</feature>
<dbReference type="GO" id="GO:0005654">
    <property type="term" value="C:nucleoplasm"/>
    <property type="evidence" value="ECO:0007669"/>
    <property type="project" value="TreeGrafter"/>
</dbReference>
<dbReference type="AlphaFoldDB" id="A0A9P6PY41"/>
<feature type="compositionally biased region" description="Polar residues" evidence="1">
    <location>
        <begin position="469"/>
        <end position="482"/>
    </location>
</feature>
<evidence type="ECO:0000256" key="1">
    <source>
        <dbReference type="SAM" id="MobiDB-lite"/>
    </source>
</evidence>
<feature type="region of interest" description="Disordered" evidence="1">
    <location>
        <begin position="138"/>
        <end position="174"/>
    </location>
</feature>
<dbReference type="EMBL" id="JAAAJA010000396">
    <property type="protein sequence ID" value="KAG0254554.1"/>
    <property type="molecule type" value="Genomic_DNA"/>
</dbReference>
<dbReference type="GO" id="GO:0003729">
    <property type="term" value="F:mRNA binding"/>
    <property type="evidence" value="ECO:0007669"/>
    <property type="project" value="TreeGrafter"/>
</dbReference>
<dbReference type="GO" id="GO:1990247">
    <property type="term" value="F:N6-methyladenosine-containing RNA reader activity"/>
    <property type="evidence" value="ECO:0007669"/>
    <property type="project" value="TreeGrafter"/>
</dbReference>